<dbReference type="EMBL" id="CAXDID020000013">
    <property type="protein sequence ID" value="CAL5981349.1"/>
    <property type="molecule type" value="Genomic_DNA"/>
</dbReference>
<protein>
    <submittedName>
        <fullName evidence="2">Hypothetical_protein</fullName>
    </submittedName>
</protein>
<keyword evidence="6" id="KW-1185">Reference proteome</keyword>
<evidence type="ECO:0000313" key="5">
    <source>
        <dbReference type="EMBL" id="CAL6116209.1"/>
    </source>
</evidence>
<dbReference type="EMBL" id="CAXDID020000013">
    <property type="protein sequence ID" value="CAL5981357.1"/>
    <property type="molecule type" value="Genomic_DNA"/>
</dbReference>
<dbReference type="EMBL" id="CAXDID020000013">
    <property type="protein sequence ID" value="CAL5981353.1"/>
    <property type="molecule type" value="Genomic_DNA"/>
</dbReference>
<dbReference type="AlphaFoldDB" id="A0AA86NYM4"/>
<dbReference type="EMBL" id="CATOUU010000383">
    <property type="protein sequence ID" value="CAI9927600.1"/>
    <property type="molecule type" value="Genomic_DNA"/>
</dbReference>
<name>A0AA86NYM4_9EUKA</name>
<evidence type="ECO:0000313" key="3">
    <source>
        <dbReference type="EMBL" id="CAL5981353.1"/>
    </source>
</evidence>
<evidence type="ECO:0000313" key="6">
    <source>
        <dbReference type="Proteomes" id="UP001642409"/>
    </source>
</evidence>
<reference evidence="1" key="1">
    <citation type="submission" date="2023-06" db="EMBL/GenBank/DDBJ databases">
        <authorList>
            <person name="Kurt Z."/>
        </authorList>
    </citation>
    <scope>NUCLEOTIDE SEQUENCE</scope>
</reference>
<evidence type="ECO:0000313" key="2">
    <source>
        <dbReference type="EMBL" id="CAL5981349.1"/>
    </source>
</evidence>
<accession>A0AA86NYM4</accession>
<sequence length="288" mass="30975">MISVHYQLQQGTFHSIGMIGYSNGLSTNLKNIIIQMLIFQNKGLNIGAIAGILNSKNWYAQNITVENSYLTGTLQLGLFAALTSTGSINQSIFTSSNIFASDANDTVQGGVIGATSNLLNVQSCYVYNISLFSNNSFKWSVSGGLVGDTHQFPATILFCTIKQIDIKSFGGNVFASSGGLVACQYDSTLLVQEIQIINQSLVTQSPSSAYCAGLISYIRNQIITVTNTRILSVSLISQGQYVYIGIVFSNDGAIQYTFDNTITDGLNYINGVNVSICHNVVNQSQNGC</sequence>
<evidence type="ECO:0000313" key="1">
    <source>
        <dbReference type="EMBL" id="CAI9927600.1"/>
    </source>
</evidence>
<proteinExistence type="predicted"/>
<reference evidence="2 6" key="2">
    <citation type="submission" date="2024-07" db="EMBL/GenBank/DDBJ databases">
        <authorList>
            <person name="Akdeniz Z."/>
        </authorList>
    </citation>
    <scope>NUCLEOTIDE SEQUENCE [LARGE SCALE GENOMIC DNA]</scope>
</reference>
<dbReference type="Proteomes" id="UP001642409">
    <property type="component" value="Unassembled WGS sequence"/>
</dbReference>
<comment type="caution">
    <text evidence="1">The sequence shown here is derived from an EMBL/GenBank/DDBJ whole genome shotgun (WGS) entry which is preliminary data.</text>
</comment>
<dbReference type="EMBL" id="CAXDID020000971">
    <property type="protein sequence ID" value="CAL6116209.1"/>
    <property type="molecule type" value="Genomic_DNA"/>
</dbReference>
<gene>
    <name evidence="1" type="ORF">HINF_LOCUS15245</name>
    <name evidence="2" type="ORF">HINF_LOCUS6611</name>
    <name evidence="3" type="ORF">HINF_LOCUS6613</name>
    <name evidence="4" type="ORF">HINF_LOCUS6615</name>
    <name evidence="5" type="ORF">HINF_LOCUS78962</name>
</gene>
<evidence type="ECO:0000313" key="4">
    <source>
        <dbReference type="EMBL" id="CAL5981357.1"/>
    </source>
</evidence>
<organism evidence="1">
    <name type="scientific">Hexamita inflata</name>
    <dbReference type="NCBI Taxonomy" id="28002"/>
    <lineage>
        <taxon>Eukaryota</taxon>
        <taxon>Metamonada</taxon>
        <taxon>Diplomonadida</taxon>
        <taxon>Hexamitidae</taxon>
        <taxon>Hexamitinae</taxon>
        <taxon>Hexamita</taxon>
    </lineage>
</organism>